<dbReference type="InterPro" id="IPR011037">
    <property type="entry name" value="Pyrv_Knase-like_insert_dom_sf"/>
</dbReference>
<dbReference type="Proteomes" id="UP000035721">
    <property type="component" value="Unassembled WGS sequence"/>
</dbReference>
<organism evidence="1 2">
    <name type="scientific">Nostocoides japonicum T1-X7</name>
    <dbReference type="NCBI Taxonomy" id="1194083"/>
    <lineage>
        <taxon>Bacteria</taxon>
        <taxon>Bacillati</taxon>
        <taxon>Actinomycetota</taxon>
        <taxon>Actinomycetes</taxon>
        <taxon>Micrococcales</taxon>
        <taxon>Intrasporangiaceae</taxon>
        <taxon>Nostocoides</taxon>
    </lineage>
</organism>
<evidence type="ECO:0000313" key="1">
    <source>
        <dbReference type="EMBL" id="CCH75986.1"/>
    </source>
</evidence>
<name>A0A077LSX1_9MICO</name>
<evidence type="ECO:0008006" key="3">
    <source>
        <dbReference type="Google" id="ProtNLM"/>
    </source>
</evidence>
<reference evidence="1 2" key="1">
    <citation type="journal article" date="2013" name="ISME J.">
        <title>A metabolic model for members of the genus Tetrasphaera involved in enhanced biological phosphorus removal.</title>
        <authorList>
            <person name="Kristiansen R."/>
            <person name="Nguyen H.T.T."/>
            <person name="Saunders A.M."/>
            <person name="Nielsen J.L."/>
            <person name="Wimmer R."/>
            <person name="Le V.Q."/>
            <person name="McIlroy S.J."/>
            <person name="Petrovski S."/>
            <person name="Seviour R.J."/>
            <person name="Calteau A."/>
            <person name="Nielsen K.L."/>
            <person name="Nielsen P.H."/>
        </authorList>
    </citation>
    <scope>NUCLEOTIDE SEQUENCE [LARGE SCALE GENOMIC DNA]</scope>
    <source>
        <strain evidence="1 2">T1-X7</strain>
    </source>
</reference>
<accession>A0A077LSX1</accession>
<dbReference type="OrthoDB" id="9793178at2"/>
<dbReference type="EMBL" id="CAJB01000002">
    <property type="protein sequence ID" value="CCH75986.1"/>
    <property type="molecule type" value="Genomic_DNA"/>
</dbReference>
<dbReference type="RefSeq" id="WP_048549877.1">
    <property type="nucleotide sequence ID" value="NZ_HF570958.1"/>
</dbReference>
<sequence length="121" mass="12739">MTTRVTQIHTYPVKGQPGTDLDECVVEAEGMAGDRRKKAALHLVAKSDAATTRANLVVDISADALRSFIGARLRVGDIVVGITGSARNCPGVYAEVVTSGEVHLGDVVAPVEKRTDSPIRA</sequence>
<keyword evidence="2" id="KW-1185">Reference proteome</keyword>
<evidence type="ECO:0000313" key="2">
    <source>
        <dbReference type="Proteomes" id="UP000035721"/>
    </source>
</evidence>
<dbReference type="AlphaFoldDB" id="A0A077LSX1"/>
<protein>
    <recommendedName>
        <fullName evidence="3">MOSC domain-containing protein</fullName>
    </recommendedName>
</protein>
<comment type="caution">
    <text evidence="1">The sequence shown here is derived from an EMBL/GenBank/DDBJ whole genome shotgun (WGS) entry which is preliminary data.</text>
</comment>
<dbReference type="STRING" id="1194083.BN12_100015"/>
<proteinExistence type="predicted"/>
<gene>
    <name evidence="1" type="ORF">BN12_100015</name>
</gene>
<dbReference type="SUPFAM" id="SSF50800">
    <property type="entry name" value="PK beta-barrel domain-like"/>
    <property type="match status" value="1"/>
</dbReference>